<feature type="transmembrane region" description="Helical" evidence="8">
    <location>
        <begin position="1078"/>
        <end position="1105"/>
    </location>
</feature>
<evidence type="ECO:0000256" key="1">
    <source>
        <dbReference type="ARBA" id="ARBA00004141"/>
    </source>
</evidence>
<evidence type="ECO:0000256" key="8">
    <source>
        <dbReference type="SAM" id="Phobius"/>
    </source>
</evidence>
<dbReference type="InterPro" id="IPR003864">
    <property type="entry name" value="CSC1/OSCA1-like_7TM"/>
</dbReference>
<evidence type="ECO:0000256" key="6">
    <source>
        <dbReference type="ARBA" id="ARBA00023136"/>
    </source>
</evidence>
<dbReference type="InterPro" id="IPR027815">
    <property type="entry name" value="CSC1/OSCA1-like_cyt"/>
</dbReference>
<feature type="domain" description="CSC1/OSCA1-like cytosolic" evidence="11">
    <location>
        <begin position="645"/>
        <end position="793"/>
    </location>
</feature>
<evidence type="ECO:0000259" key="10">
    <source>
        <dbReference type="Pfam" id="PF13967"/>
    </source>
</evidence>
<evidence type="ECO:0000256" key="5">
    <source>
        <dbReference type="ARBA" id="ARBA00022989"/>
    </source>
</evidence>
<name>A0ABD3M7W0_9STRA</name>
<dbReference type="InterPro" id="IPR045122">
    <property type="entry name" value="Csc1-like"/>
</dbReference>
<feature type="compositionally biased region" description="Polar residues" evidence="7">
    <location>
        <begin position="419"/>
        <end position="439"/>
    </location>
</feature>
<protein>
    <submittedName>
        <fullName evidence="12">Uncharacterized protein</fullName>
    </submittedName>
</protein>
<feature type="compositionally biased region" description="Polar residues" evidence="7">
    <location>
        <begin position="346"/>
        <end position="363"/>
    </location>
</feature>
<dbReference type="InterPro" id="IPR032880">
    <property type="entry name" value="CSC1/OSCA1-like_N"/>
</dbReference>
<feature type="compositionally biased region" description="Low complexity" evidence="7">
    <location>
        <begin position="335"/>
        <end position="345"/>
    </location>
</feature>
<reference evidence="12 13" key="1">
    <citation type="submission" date="2024-10" db="EMBL/GenBank/DDBJ databases">
        <title>Updated reference genomes for cyclostephanoid diatoms.</title>
        <authorList>
            <person name="Roberts W.R."/>
            <person name="Alverson A.J."/>
        </authorList>
    </citation>
    <scope>NUCLEOTIDE SEQUENCE [LARGE SCALE GENOMIC DNA]</scope>
    <source>
        <strain evidence="12 13">AJA232-27</strain>
    </source>
</reference>
<comment type="similarity">
    <text evidence="2">Belongs to the CSC1 (TC 1.A.17) family.</text>
</comment>
<feature type="domain" description="CSC1/OSCA1-like N-terminal transmembrane" evidence="10">
    <location>
        <begin position="523"/>
        <end position="612"/>
    </location>
</feature>
<keyword evidence="13" id="KW-1185">Reference proteome</keyword>
<dbReference type="GO" id="GO:0016020">
    <property type="term" value="C:membrane"/>
    <property type="evidence" value="ECO:0007669"/>
    <property type="project" value="UniProtKB-SubCell"/>
</dbReference>
<keyword evidence="5 8" id="KW-1133">Transmembrane helix</keyword>
<feature type="compositionally biased region" description="Basic and acidic residues" evidence="7">
    <location>
        <begin position="399"/>
        <end position="415"/>
    </location>
</feature>
<gene>
    <name evidence="12" type="ORF">ACHAWU_002212</name>
</gene>
<dbReference type="EMBL" id="JALLBG020000192">
    <property type="protein sequence ID" value="KAL3760141.1"/>
    <property type="molecule type" value="Genomic_DNA"/>
</dbReference>
<dbReference type="PANTHER" id="PTHR13018:SF5">
    <property type="entry name" value="RE44586P"/>
    <property type="match status" value="1"/>
</dbReference>
<dbReference type="Pfam" id="PF02714">
    <property type="entry name" value="RSN1_7TM"/>
    <property type="match status" value="1"/>
</dbReference>
<comment type="caution">
    <text evidence="12">The sequence shown here is derived from an EMBL/GenBank/DDBJ whole genome shotgun (WGS) entry which is preliminary data.</text>
</comment>
<dbReference type="PANTHER" id="PTHR13018">
    <property type="entry name" value="PROBABLE MEMBRANE PROTEIN DUF221-RELATED"/>
    <property type="match status" value="1"/>
</dbReference>
<evidence type="ECO:0000256" key="3">
    <source>
        <dbReference type="ARBA" id="ARBA00022448"/>
    </source>
</evidence>
<sequence length="1235" mass="140594">MGMNLRIRRRRHPTLSGSTNNTNYAADVPYKSSVSFIAVFAALSPIATVVLPALLRATAAYDNRQLHRLLQVDEECIVKSSDLQSELAIWDAVKVTSIISGSVALFCLVLYELYRRDPIVRKYCYDRKRLTQPDRSPPPLMISRSLWRGCDDDAENNKNNASCRISCCRNCPAILELVFLNLSAQYIQYSRAADEARIEREKRGAYTCCRADWYHRNCCSNYGKVYGDNEGYTTDEDGYTFYPEYLNGYSHIFQANTLTYSLGNNRKSITLSAPALGNDDDNMGARLPKTIIDLFPEDDPRQYFASVQAKSNRNLLNSLVTFDPYEIQAEEDSIPSDSDSIPSDSEAVNASTNNREGKQSSGSDGAHKPANSTAGVTEGQLNDGTTAREMISKLSSLDENERNNIDEAGDSEQRHRITPSASNATSRNGSTLADESNQPIDRLDDAVRNVNLGYPYRHKYILMPPGFHTWGDVSEFLADFFFIPSISRWCRKLQSQLPLMSPNNRSPPLDPLPGPGKELEEGEKELLRCAGLDTYLLVRSARFGFDVTFYPFLVSCVAILPVYKYHDAADAGASNSYLNLTIESVPNGSRTMIWIVVFTILLYIYILRRLWIEWEVFITLRHDFLANGDTSFYKRPTYLRKYRNSCLVECIPKSHRSDTNLKDVFESLFPGQIEHAEMLINTSKLEDIVNKRQSLVDKHDRIDARYRFEQWQHVTYHREGLQVCCCSSKVHELKVPKVRIGGWCSGKTCDAIEYYDTEITKLDQLASEEYDRIVETRLKWRYSSVLANESEDIRHSCQFGAHRLYSLFVPSDARKFFGELPNNFFHGTGIVTFKSIASKQSAVQCNLSGQPYWMITDDAPDPRDVFWKNVGADRLTIESRKILVQCVLLLGILAWGTIATFINRFTLMTIGSIPLGLSQSVVQGYLPALVVSLILLWLPNLFFMLAMRVIRFKSHTQVDNFVLLWNTSYRLANIFFAFFSISLLQAIKCFKDDPDGFIKLLAKGIIGQSAYLMNLIILATGQETMLQLLQWRSLIKQAVVRPLINLNARSKRYRDWLNEAPQFEQSFIFGFFAPVLSYGLMIAVVFGFMTPMMLGVCAIFFWVATKVHTNNALFVYCQRCEGGGKIFYYWNQIVFVTIYSSIVVFSSFLVLKQFPKLGLAFLVVMIIITYCVDKSVETTFAVHSLHLPMSMARIHDEEEVCLLEDSCMKSDGGENFMYRHPILKHENWSFKPTWT</sequence>
<feature type="transmembrane region" description="Helical" evidence="8">
    <location>
        <begin position="1154"/>
        <end position="1172"/>
    </location>
</feature>
<evidence type="ECO:0000259" key="9">
    <source>
        <dbReference type="Pfam" id="PF02714"/>
    </source>
</evidence>
<feature type="transmembrane region" description="Helical" evidence="8">
    <location>
        <begin position="1126"/>
        <end position="1148"/>
    </location>
</feature>
<accession>A0ABD3M7W0</accession>
<evidence type="ECO:0000256" key="2">
    <source>
        <dbReference type="ARBA" id="ARBA00007779"/>
    </source>
</evidence>
<evidence type="ECO:0000256" key="7">
    <source>
        <dbReference type="SAM" id="MobiDB-lite"/>
    </source>
</evidence>
<evidence type="ECO:0000256" key="4">
    <source>
        <dbReference type="ARBA" id="ARBA00022692"/>
    </source>
</evidence>
<evidence type="ECO:0000313" key="12">
    <source>
        <dbReference type="EMBL" id="KAL3760141.1"/>
    </source>
</evidence>
<evidence type="ECO:0000313" key="13">
    <source>
        <dbReference type="Proteomes" id="UP001530293"/>
    </source>
</evidence>
<feature type="transmembrane region" description="Helical" evidence="8">
    <location>
        <begin position="968"/>
        <end position="987"/>
    </location>
</feature>
<dbReference type="Pfam" id="PF13967">
    <property type="entry name" value="RSN1_TM"/>
    <property type="match status" value="1"/>
</dbReference>
<dbReference type="AlphaFoldDB" id="A0ABD3M7W0"/>
<proteinExistence type="inferred from homology"/>
<feature type="compositionally biased region" description="Polar residues" evidence="7">
    <location>
        <begin position="370"/>
        <end position="385"/>
    </location>
</feature>
<comment type="subcellular location">
    <subcellularLocation>
        <location evidence="1">Membrane</location>
        <topology evidence="1">Multi-pass membrane protein</topology>
    </subcellularLocation>
</comment>
<feature type="transmembrane region" description="Helical" evidence="8">
    <location>
        <begin position="95"/>
        <end position="114"/>
    </location>
</feature>
<keyword evidence="4 8" id="KW-0812">Transmembrane</keyword>
<feature type="transmembrane region" description="Helical" evidence="8">
    <location>
        <begin position="543"/>
        <end position="563"/>
    </location>
</feature>
<feature type="transmembrane region" description="Helical" evidence="8">
    <location>
        <begin position="34"/>
        <end position="55"/>
    </location>
</feature>
<keyword evidence="3" id="KW-0813">Transport</keyword>
<dbReference type="Proteomes" id="UP001530293">
    <property type="component" value="Unassembled WGS sequence"/>
</dbReference>
<feature type="region of interest" description="Disordered" evidence="7">
    <location>
        <begin position="331"/>
        <end position="440"/>
    </location>
</feature>
<feature type="transmembrane region" description="Helical" evidence="8">
    <location>
        <begin position="882"/>
        <end position="905"/>
    </location>
</feature>
<evidence type="ECO:0000259" key="11">
    <source>
        <dbReference type="Pfam" id="PF14703"/>
    </source>
</evidence>
<feature type="transmembrane region" description="Helical" evidence="8">
    <location>
        <begin position="925"/>
        <end position="947"/>
    </location>
</feature>
<organism evidence="12 13">
    <name type="scientific">Discostella pseudostelligera</name>
    <dbReference type="NCBI Taxonomy" id="259834"/>
    <lineage>
        <taxon>Eukaryota</taxon>
        <taxon>Sar</taxon>
        <taxon>Stramenopiles</taxon>
        <taxon>Ochrophyta</taxon>
        <taxon>Bacillariophyta</taxon>
        <taxon>Coscinodiscophyceae</taxon>
        <taxon>Thalassiosirophycidae</taxon>
        <taxon>Stephanodiscales</taxon>
        <taxon>Stephanodiscaceae</taxon>
        <taxon>Discostella</taxon>
    </lineage>
</organism>
<feature type="transmembrane region" description="Helical" evidence="8">
    <location>
        <begin position="592"/>
        <end position="611"/>
    </location>
</feature>
<keyword evidence="6 8" id="KW-0472">Membrane</keyword>
<dbReference type="Pfam" id="PF14703">
    <property type="entry name" value="PHM7_cyt"/>
    <property type="match status" value="1"/>
</dbReference>
<feature type="domain" description="CSC1/OSCA1-like 7TM region" evidence="9">
    <location>
        <begin position="911"/>
        <end position="1150"/>
    </location>
</feature>